<evidence type="ECO:0000256" key="1">
    <source>
        <dbReference type="PROSITE-ProRule" id="PRU00042"/>
    </source>
</evidence>
<proteinExistence type="predicted"/>
<keyword evidence="1" id="KW-0479">Metal-binding</keyword>
<feature type="domain" description="C2H2-type" evidence="2">
    <location>
        <begin position="16"/>
        <end position="46"/>
    </location>
</feature>
<dbReference type="PROSITE" id="PS50157">
    <property type="entry name" value="ZINC_FINGER_C2H2_2"/>
    <property type="match status" value="1"/>
</dbReference>
<dbReference type="KEGG" id="mif:Metin_0837"/>
<dbReference type="GO" id="GO:0008270">
    <property type="term" value="F:zinc ion binding"/>
    <property type="evidence" value="ECO:0007669"/>
    <property type="project" value="UniProtKB-KW"/>
</dbReference>
<evidence type="ECO:0000313" key="4">
    <source>
        <dbReference type="Proteomes" id="UP000002061"/>
    </source>
</evidence>
<dbReference type="EMBL" id="CP002009">
    <property type="protein sequence ID" value="ADG13501.1"/>
    <property type="molecule type" value="Genomic_DNA"/>
</dbReference>
<dbReference type="SUPFAM" id="SSF57667">
    <property type="entry name" value="beta-beta-alpha zinc fingers"/>
    <property type="match status" value="1"/>
</dbReference>
<gene>
    <name evidence="3" type="ordered locus">Metin_0837</name>
</gene>
<accession>D5VSE8</accession>
<dbReference type="GeneID" id="9131851"/>
<reference evidence="3" key="1">
    <citation type="submission" date="2010-04" db="EMBL/GenBank/DDBJ databases">
        <title>Complete sequence of Methanocaldococcus infernus ME.</title>
        <authorList>
            <consortium name="US DOE Joint Genome Institute"/>
            <person name="Lucas S."/>
            <person name="Copeland A."/>
            <person name="Lapidus A."/>
            <person name="Cheng J.-F."/>
            <person name="Bruce D."/>
            <person name="Goodwin L."/>
            <person name="Pitluck S."/>
            <person name="Munk A.C."/>
            <person name="Detter J.C."/>
            <person name="Han C."/>
            <person name="Tapia R."/>
            <person name="Land M."/>
            <person name="Hauser L."/>
            <person name="Kyrpides N."/>
            <person name="Mikhailova N."/>
            <person name="Sieprawska-Lupa M."/>
            <person name="Whitman W.B."/>
            <person name="Woyke T."/>
        </authorList>
    </citation>
    <scope>NUCLEOTIDE SEQUENCE [LARGE SCALE GENOMIC DNA]</scope>
    <source>
        <strain evidence="3">ME</strain>
    </source>
</reference>
<dbReference type="RefSeq" id="WP_013100247.1">
    <property type="nucleotide sequence ID" value="NC_014122.1"/>
</dbReference>
<dbReference type="STRING" id="573063.Metin_0837"/>
<dbReference type="Proteomes" id="UP000002061">
    <property type="component" value="Chromosome"/>
</dbReference>
<dbReference type="AlphaFoldDB" id="D5VSE8"/>
<dbReference type="eggNOG" id="arCOG03461">
    <property type="taxonomic scope" value="Archaea"/>
</dbReference>
<evidence type="ECO:0000313" key="3">
    <source>
        <dbReference type="EMBL" id="ADG13501.1"/>
    </source>
</evidence>
<dbReference type="InterPro" id="IPR036236">
    <property type="entry name" value="Znf_C2H2_sf"/>
</dbReference>
<dbReference type="OrthoDB" id="63170at2157"/>
<evidence type="ECO:0000259" key="2">
    <source>
        <dbReference type="PROSITE" id="PS50157"/>
    </source>
</evidence>
<name>D5VSE8_METIM</name>
<dbReference type="HOGENOM" id="CLU_203610_0_0_2"/>
<dbReference type="InterPro" id="IPR013087">
    <property type="entry name" value="Znf_C2H2_type"/>
</dbReference>
<keyword evidence="4" id="KW-1185">Reference proteome</keyword>
<sequence length="47" mass="5759">MRLKAIKVEGRWGTFLRCPRCGMLFKDQKQYSRHVNKAHRHLFKKEE</sequence>
<protein>
    <submittedName>
        <fullName evidence="3">Zinc finger C2H2-type domain protein</fullName>
    </submittedName>
</protein>
<organism evidence="3 4">
    <name type="scientific">Methanocaldococcus infernus (strain DSM 11812 / JCM 15783 / ME)</name>
    <dbReference type="NCBI Taxonomy" id="573063"/>
    <lineage>
        <taxon>Archaea</taxon>
        <taxon>Methanobacteriati</taxon>
        <taxon>Methanobacteriota</taxon>
        <taxon>Methanomada group</taxon>
        <taxon>Methanococci</taxon>
        <taxon>Methanococcales</taxon>
        <taxon>Methanocaldococcaceae</taxon>
        <taxon>Methanocaldococcus</taxon>
    </lineage>
</organism>
<dbReference type="PROSITE" id="PS00028">
    <property type="entry name" value="ZINC_FINGER_C2H2_1"/>
    <property type="match status" value="1"/>
</dbReference>
<keyword evidence="1" id="KW-0863">Zinc-finger</keyword>
<keyword evidence="1" id="KW-0862">Zinc</keyword>